<dbReference type="Proteomes" id="UP001270362">
    <property type="component" value="Unassembled WGS sequence"/>
</dbReference>
<keyword evidence="2" id="KW-0732">Signal</keyword>
<gene>
    <name evidence="3" type="ORF">B0T22DRAFT_55180</name>
</gene>
<dbReference type="AlphaFoldDB" id="A0AAE0XJ35"/>
<proteinExistence type="predicted"/>
<feature type="signal peptide" evidence="2">
    <location>
        <begin position="1"/>
        <end position="24"/>
    </location>
</feature>
<comment type="caution">
    <text evidence="3">The sequence shown here is derived from an EMBL/GenBank/DDBJ whole genome shotgun (WGS) entry which is preliminary data.</text>
</comment>
<keyword evidence="4" id="KW-1185">Reference proteome</keyword>
<name>A0AAE0XJ35_9PEZI</name>
<sequence>MDRCWLLAGRWWQLLPLRVGVCDAATSRQFWKEREGGARWIPSESAHSTVDTDEPVSRAFTCTVLFSPLTNAIPRHARRKRVPPSLGSITAGSRLDEKHGIPFPAPSPPFLSPSTRFTRSC</sequence>
<feature type="region of interest" description="Disordered" evidence="1">
    <location>
        <begin position="79"/>
        <end position="121"/>
    </location>
</feature>
<feature type="chain" id="PRO_5042057789" description="Secreted protein" evidence="2">
    <location>
        <begin position="25"/>
        <end position="121"/>
    </location>
</feature>
<reference evidence="3" key="1">
    <citation type="journal article" date="2023" name="Mol. Phylogenet. Evol.">
        <title>Genome-scale phylogeny and comparative genomics of the fungal order Sordariales.</title>
        <authorList>
            <person name="Hensen N."/>
            <person name="Bonometti L."/>
            <person name="Westerberg I."/>
            <person name="Brannstrom I.O."/>
            <person name="Guillou S."/>
            <person name="Cros-Aarteil S."/>
            <person name="Calhoun S."/>
            <person name="Haridas S."/>
            <person name="Kuo A."/>
            <person name="Mondo S."/>
            <person name="Pangilinan J."/>
            <person name="Riley R."/>
            <person name="LaButti K."/>
            <person name="Andreopoulos B."/>
            <person name="Lipzen A."/>
            <person name="Chen C."/>
            <person name="Yan M."/>
            <person name="Daum C."/>
            <person name="Ng V."/>
            <person name="Clum A."/>
            <person name="Steindorff A."/>
            <person name="Ohm R.A."/>
            <person name="Martin F."/>
            <person name="Silar P."/>
            <person name="Natvig D.O."/>
            <person name="Lalanne C."/>
            <person name="Gautier V."/>
            <person name="Ament-Velasquez S.L."/>
            <person name="Kruys A."/>
            <person name="Hutchinson M.I."/>
            <person name="Powell A.J."/>
            <person name="Barry K."/>
            <person name="Miller A.N."/>
            <person name="Grigoriev I.V."/>
            <person name="Debuchy R."/>
            <person name="Gladieux P."/>
            <person name="Hiltunen Thoren M."/>
            <person name="Johannesson H."/>
        </authorList>
    </citation>
    <scope>NUCLEOTIDE SEQUENCE</scope>
    <source>
        <strain evidence="3">CBS 314.62</strain>
    </source>
</reference>
<reference evidence="3" key="2">
    <citation type="submission" date="2023-06" db="EMBL/GenBank/DDBJ databases">
        <authorList>
            <consortium name="Lawrence Berkeley National Laboratory"/>
            <person name="Haridas S."/>
            <person name="Hensen N."/>
            <person name="Bonometti L."/>
            <person name="Westerberg I."/>
            <person name="Brannstrom I.O."/>
            <person name="Guillou S."/>
            <person name="Cros-Aarteil S."/>
            <person name="Calhoun S."/>
            <person name="Kuo A."/>
            <person name="Mondo S."/>
            <person name="Pangilinan J."/>
            <person name="Riley R."/>
            <person name="Labutti K."/>
            <person name="Andreopoulos B."/>
            <person name="Lipzen A."/>
            <person name="Chen C."/>
            <person name="Yanf M."/>
            <person name="Daum C."/>
            <person name="Ng V."/>
            <person name="Clum A."/>
            <person name="Steindorff A."/>
            <person name="Ohm R."/>
            <person name="Martin F."/>
            <person name="Silar P."/>
            <person name="Natvig D."/>
            <person name="Lalanne C."/>
            <person name="Gautier V."/>
            <person name="Ament-Velasquez S.L."/>
            <person name="Kruys A."/>
            <person name="Hutchinson M.I."/>
            <person name="Powell A.J."/>
            <person name="Barry K."/>
            <person name="Miller A.N."/>
            <person name="Grigoriev I.V."/>
            <person name="Debuchy R."/>
            <person name="Gladieux P."/>
            <person name="Thoren M.H."/>
            <person name="Johannesson H."/>
        </authorList>
    </citation>
    <scope>NUCLEOTIDE SEQUENCE</scope>
    <source>
        <strain evidence="3">CBS 314.62</strain>
    </source>
</reference>
<evidence type="ECO:0000313" key="4">
    <source>
        <dbReference type="Proteomes" id="UP001270362"/>
    </source>
</evidence>
<dbReference type="EMBL" id="JAULSO010000001">
    <property type="protein sequence ID" value="KAK3693892.1"/>
    <property type="molecule type" value="Genomic_DNA"/>
</dbReference>
<evidence type="ECO:0000256" key="1">
    <source>
        <dbReference type="SAM" id="MobiDB-lite"/>
    </source>
</evidence>
<accession>A0AAE0XJ35</accession>
<evidence type="ECO:0000256" key="2">
    <source>
        <dbReference type="SAM" id="SignalP"/>
    </source>
</evidence>
<dbReference type="SUPFAM" id="SSF159275">
    <property type="entry name" value="PA1994-like"/>
    <property type="match status" value="1"/>
</dbReference>
<protein>
    <recommendedName>
        <fullName evidence="5">Secreted protein</fullName>
    </recommendedName>
</protein>
<evidence type="ECO:0008006" key="5">
    <source>
        <dbReference type="Google" id="ProtNLM"/>
    </source>
</evidence>
<organism evidence="3 4">
    <name type="scientific">Podospora appendiculata</name>
    <dbReference type="NCBI Taxonomy" id="314037"/>
    <lineage>
        <taxon>Eukaryota</taxon>
        <taxon>Fungi</taxon>
        <taxon>Dikarya</taxon>
        <taxon>Ascomycota</taxon>
        <taxon>Pezizomycotina</taxon>
        <taxon>Sordariomycetes</taxon>
        <taxon>Sordariomycetidae</taxon>
        <taxon>Sordariales</taxon>
        <taxon>Podosporaceae</taxon>
        <taxon>Podospora</taxon>
    </lineage>
</organism>
<evidence type="ECO:0000313" key="3">
    <source>
        <dbReference type="EMBL" id="KAK3693892.1"/>
    </source>
</evidence>